<evidence type="ECO:0000256" key="3">
    <source>
        <dbReference type="ARBA" id="ARBA00006171"/>
    </source>
</evidence>
<dbReference type="GO" id="GO:0005829">
    <property type="term" value="C:cytosol"/>
    <property type="evidence" value="ECO:0007669"/>
    <property type="project" value="TreeGrafter"/>
</dbReference>
<sequence length="211" mass="24327">MISFSKYKVVLWDFDGVLMDSMPIREEGFRRTLSGYPKEEVDKLLVYHHKNGGLSRYVKFRYFFETIRGESIDNDRILELAGRFSEVMMELLINEKLLIHDALDFVKRAHQGLPMHVVSGSDGVELNKICERLDIRKYFRSIHGSPTPKNQLIAELMQKHGYDPATTVLIGDSVNDHDAAVVNNIDFLGYNNPDLNSSTGHYIHSFREFMI</sequence>
<comment type="catalytic activity">
    <reaction evidence="1">
        <text>2-phosphoglycolate + H2O = glycolate + phosphate</text>
        <dbReference type="Rhea" id="RHEA:14369"/>
        <dbReference type="ChEBI" id="CHEBI:15377"/>
        <dbReference type="ChEBI" id="CHEBI:29805"/>
        <dbReference type="ChEBI" id="CHEBI:43474"/>
        <dbReference type="ChEBI" id="CHEBI:58033"/>
        <dbReference type="EC" id="3.1.3.18"/>
    </reaction>
</comment>
<comment type="pathway">
    <text evidence="2">Organic acid metabolism; glycolate biosynthesis; glycolate from 2-phosphoglycolate: step 1/1.</text>
</comment>
<accession>A0A385SWC4</accession>
<dbReference type="OrthoDB" id="9807630at2"/>
<proteinExistence type="inferred from homology"/>
<protein>
    <recommendedName>
        <fullName evidence="4">phosphoglycolate phosphatase</fullName>
        <ecNumber evidence="4">3.1.3.18</ecNumber>
    </recommendedName>
</protein>
<gene>
    <name evidence="5" type="ORF">D4L85_22120</name>
</gene>
<evidence type="ECO:0000256" key="4">
    <source>
        <dbReference type="ARBA" id="ARBA00013078"/>
    </source>
</evidence>
<dbReference type="KEGG" id="chk:D4L85_22120"/>
<dbReference type="CDD" id="cd01427">
    <property type="entry name" value="HAD_like"/>
    <property type="match status" value="1"/>
</dbReference>
<dbReference type="GO" id="GO:0006281">
    <property type="term" value="P:DNA repair"/>
    <property type="evidence" value="ECO:0007669"/>
    <property type="project" value="TreeGrafter"/>
</dbReference>
<dbReference type="Gene3D" id="1.10.150.240">
    <property type="entry name" value="Putative phosphatase, domain 2"/>
    <property type="match status" value="1"/>
</dbReference>
<dbReference type="InterPro" id="IPR041492">
    <property type="entry name" value="HAD_2"/>
</dbReference>
<name>A0A385SWC4_9BACT</name>
<dbReference type="AlphaFoldDB" id="A0A385SWC4"/>
<dbReference type="Proteomes" id="UP000266183">
    <property type="component" value="Chromosome"/>
</dbReference>
<dbReference type="RefSeq" id="WP_119756350.1">
    <property type="nucleotide sequence ID" value="NZ_CP032382.1"/>
</dbReference>
<dbReference type="InterPro" id="IPR036412">
    <property type="entry name" value="HAD-like_sf"/>
</dbReference>
<evidence type="ECO:0000313" key="5">
    <source>
        <dbReference type="EMBL" id="AYB33108.1"/>
    </source>
</evidence>
<organism evidence="5 6">
    <name type="scientific">Chryseolinea soli</name>
    <dbReference type="NCBI Taxonomy" id="2321403"/>
    <lineage>
        <taxon>Bacteria</taxon>
        <taxon>Pseudomonadati</taxon>
        <taxon>Bacteroidota</taxon>
        <taxon>Cytophagia</taxon>
        <taxon>Cytophagales</taxon>
        <taxon>Fulvivirgaceae</taxon>
        <taxon>Chryseolinea</taxon>
    </lineage>
</organism>
<dbReference type="Pfam" id="PF13419">
    <property type="entry name" value="HAD_2"/>
    <property type="match status" value="1"/>
</dbReference>
<dbReference type="GO" id="GO:0008967">
    <property type="term" value="F:phosphoglycolate phosphatase activity"/>
    <property type="evidence" value="ECO:0007669"/>
    <property type="project" value="UniProtKB-EC"/>
</dbReference>
<keyword evidence="6" id="KW-1185">Reference proteome</keyword>
<evidence type="ECO:0000313" key="6">
    <source>
        <dbReference type="Proteomes" id="UP000266183"/>
    </source>
</evidence>
<dbReference type="SFLD" id="SFLDS00003">
    <property type="entry name" value="Haloacid_Dehalogenase"/>
    <property type="match status" value="1"/>
</dbReference>
<dbReference type="EMBL" id="CP032382">
    <property type="protein sequence ID" value="AYB33108.1"/>
    <property type="molecule type" value="Genomic_DNA"/>
</dbReference>
<dbReference type="EC" id="3.1.3.18" evidence="4"/>
<dbReference type="InterPro" id="IPR023198">
    <property type="entry name" value="PGP-like_dom2"/>
</dbReference>
<dbReference type="InterPro" id="IPR050155">
    <property type="entry name" value="HAD-like_hydrolase_sf"/>
</dbReference>
<evidence type="ECO:0000256" key="2">
    <source>
        <dbReference type="ARBA" id="ARBA00004818"/>
    </source>
</evidence>
<dbReference type="PANTHER" id="PTHR43434">
    <property type="entry name" value="PHOSPHOGLYCOLATE PHOSPHATASE"/>
    <property type="match status" value="1"/>
</dbReference>
<dbReference type="SUPFAM" id="SSF56784">
    <property type="entry name" value="HAD-like"/>
    <property type="match status" value="1"/>
</dbReference>
<dbReference type="InterPro" id="IPR023214">
    <property type="entry name" value="HAD_sf"/>
</dbReference>
<evidence type="ECO:0000256" key="1">
    <source>
        <dbReference type="ARBA" id="ARBA00000830"/>
    </source>
</evidence>
<dbReference type="Gene3D" id="3.40.50.1000">
    <property type="entry name" value="HAD superfamily/HAD-like"/>
    <property type="match status" value="1"/>
</dbReference>
<keyword evidence="5" id="KW-0378">Hydrolase</keyword>
<reference evidence="6" key="1">
    <citation type="submission" date="2018-09" db="EMBL/GenBank/DDBJ databases">
        <title>Chryseolinea sp. KIS68-18 isolated from soil.</title>
        <authorList>
            <person name="Weon H.-Y."/>
            <person name="Kwon S.-W."/>
            <person name="Lee S.A."/>
        </authorList>
    </citation>
    <scope>NUCLEOTIDE SEQUENCE [LARGE SCALE GENOMIC DNA]</scope>
    <source>
        <strain evidence="6">KIS68-18</strain>
    </source>
</reference>
<dbReference type="PANTHER" id="PTHR43434:SF1">
    <property type="entry name" value="PHOSPHOGLYCOLATE PHOSPHATASE"/>
    <property type="match status" value="1"/>
</dbReference>
<comment type="similarity">
    <text evidence="3">Belongs to the HAD-like hydrolase superfamily. CbbY/CbbZ/Gph/YieH family.</text>
</comment>
<dbReference type="SFLD" id="SFLDG01129">
    <property type="entry name" value="C1.5:_HAD__Beta-PGM__Phosphata"/>
    <property type="match status" value="1"/>
</dbReference>